<dbReference type="EMBL" id="CP064030">
    <property type="protein sequence ID" value="QRN55220.1"/>
    <property type="molecule type" value="Genomic_DNA"/>
</dbReference>
<gene>
    <name evidence="1" type="ORF">ISN74_07790</name>
</gene>
<reference evidence="1 2" key="1">
    <citation type="submission" date="2020-10" db="EMBL/GenBank/DDBJ databases">
        <title>Phylogeny of dyella-like bacteria.</title>
        <authorList>
            <person name="Fu J."/>
        </authorList>
    </citation>
    <scope>NUCLEOTIDE SEQUENCE [LARGE SCALE GENOMIC DNA]</scope>
    <source>
        <strain evidence="1 2">DHOB09</strain>
    </source>
</reference>
<protein>
    <submittedName>
        <fullName evidence="1">Uncharacterized protein</fullName>
    </submittedName>
</protein>
<name>A0ABX7H1C5_9GAMM</name>
<accession>A0ABX7H1C5</accession>
<evidence type="ECO:0000313" key="1">
    <source>
        <dbReference type="EMBL" id="QRN55220.1"/>
    </source>
</evidence>
<dbReference type="Proteomes" id="UP000663181">
    <property type="component" value="Chromosome"/>
</dbReference>
<organism evidence="1 2">
    <name type="scientific">Dyella caseinilytica</name>
    <dbReference type="NCBI Taxonomy" id="1849581"/>
    <lineage>
        <taxon>Bacteria</taxon>
        <taxon>Pseudomonadati</taxon>
        <taxon>Pseudomonadota</taxon>
        <taxon>Gammaproteobacteria</taxon>
        <taxon>Lysobacterales</taxon>
        <taxon>Rhodanobacteraceae</taxon>
        <taxon>Dyella</taxon>
    </lineage>
</organism>
<proteinExistence type="predicted"/>
<keyword evidence="2" id="KW-1185">Reference proteome</keyword>
<dbReference type="RefSeq" id="WP_188798788.1">
    <property type="nucleotide sequence ID" value="NZ_BMIZ01000001.1"/>
</dbReference>
<evidence type="ECO:0000313" key="2">
    <source>
        <dbReference type="Proteomes" id="UP000663181"/>
    </source>
</evidence>
<sequence length="103" mass="11545">MNALATIPATIRGRAALDEVRALFDQLYLIDSDIELLEEIEIETDGRRTHLKVVDLSVSISHDEMRDVLQRRRDAVLTKLENKGIRIAPDPAPDRATDVIQAA</sequence>